<protein>
    <submittedName>
        <fullName evidence="2">DUF3437 domain-containing protein</fullName>
    </submittedName>
</protein>
<dbReference type="AlphaFoldDB" id="A0A7E4VT42"/>
<keyword evidence="1" id="KW-1185">Reference proteome</keyword>
<name>A0A7E4VT42_PANRE</name>
<dbReference type="Proteomes" id="UP000492821">
    <property type="component" value="Unassembled WGS sequence"/>
</dbReference>
<proteinExistence type="predicted"/>
<organism evidence="1 2">
    <name type="scientific">Panagrellus redivivus</name>
    <name type="common">Microworm</name>
    <dbReference type="NCBI Taxonomy" id="6233"/>
    <lineage>
        <taxon>Eukaryota</taxon>
        <taxon>Metazoa</taxon>
        <taxon>Ecdysozoa</taxon>
        <taxon>Nematoda</taxon>
        <taxon>Chromadorea</taxon>
        <taxon>Rhabditida</taxon>
        <taxon>Tylenchina</taxon>
        <taxon>Panagrolaimomorpha</taxon>
        <taxon>Panagrolaimoidea</taxon>
        <taxon>Panagrolaimidae</taxon>
        <taxon>Panagrellus</taxon>
    </lineage>
</organism>
<accession>A0A7E4VT42</accession>
<reference evidence="1" key="1">
    <citation type="journal article" date="2013" name="Genetics">
        <title>The draft genome and transcriptome of Panagrellus redivivus are shaped by the harsh demands of a free-living lifestyle.</title>
        <authorList>
            <person name="Srinivasan J."/>
            <person name="Dillman A.R."/>
            <person name="Macchietto M.G."/>
            <person name="Heikkinen L."/>
            <person name="Lakso M."/>
            <person name="Fracchia K.M."/>
            <person name="Antoshechkin I."/>
            <person name="Mortazavi A."/>
            <person name="Wong G."/>
            <person name="Sternberg P.W."/>
        </authorList>
    </citation>
    <scope>NUCLEOTIDE SEQUENCE [LARGE SCALE GENOMIC DNA]</scope>
    <source>
        <strain evidence="1">MT8872</strain>
    </source>
</reference>
<sequence length="963" mass="110668">MAENRVNWYADLTNAGRHSKDIKYYKDQCTKFERSSSNGHIESAKAIYFELLPMVMTLPNYTWSNHRKEMIRVYQFAKIVNEGPNFIKYVFKNVPLVCQIKYELVSVFVQDLDWDQLAKVFEMLSFALDYQDLASVITHCVDELRKCTRGASAEDYTKRVFDYFVPLLCDADPQTRSRASETFFATLLKQLSLNRHTVVFNALKELVTEYKDALHATPALPSTEEIPKLSIAEKKYAVALSLLISSKTLNVHYYCATMKWGVFSCHPDLARASMQYWHLHETKIPHPGTVSVFLKRVLIGKVFSGDMNGANEVNKVFVDLKLPQDAIAICMKQLRMTEFPRVQQAVISLLARNQNYLADADKFEIATHVFRDLDDNQPELGCMLPFFHDLKADYRVQIVDDITQKPLGYRILTRLYKANDDEHGVLLDHDLRDMRNRVEGLLQATGSPGPHYMATIAAVKQYYRRILGANVDETVLAETISREFADVIINNLSACALFLPPDMSYKSHLMYIINTILRVQDKRVVNEGLELLQYHLIRAKSYEAAEDFALNTVILDVLDNLYDVYIQPQYTCRPRAFWGVCMALLRLIEVPETKASFLSTTIKYWLEKRDHDVVSIRLTKLLCAYTKNSAFDLASHYGSIIKGVFAYSGSNTELISLFANLLSSIYSRVLKNELVVTPLYTFLNKHGSLFYWTIHYIISDERLPSLKGPLANILLSTLQRLAVIDYCYYDDVVQTDLKSLVHYLVLQLKDPDVKYRDLVQNVIVQMIPTCTSVEMFREFLDECGWYNWPDHVLKPLLRRQQGLLFPRMEDPAFNDAEEQVVQEPQDDVGKLQDRVQKADQTPEPSFDSLLIPEKVKAAHALIAKTEGTSLWKAAYLRIALSEIPEVENVLVAYCSKHPTPFGCYYYTDPMSTIFKLFEYPEGRDHAAAAFAKWQETWPQDYPGDRKTEQFCDAIDLFNSLTSE</sequence>
<reference evidence="2" key="2">
    <citation type="submission" date="2020-10" db="UniProtKB">
        <authorList>
            <consortium name="WormBaseParasite"/>
        </authorList>
    </citation>
    <scope>IDENTIFICATION</scope>
</reference>
<evidence type="ECO:0000313" key="2">
    <source>
        <dbReference type="WBParaSite" id="Pan_g3005.t1"/>
    </source>
</evidence>
<evidence type="ECO:0000313" key="1">
    <source>
        <dbReference type="Proteomes" id="UP000492821"/>
    </source>
</evidence>
<dbReference type="SUPFAM" id="SSF48371">
    <property type="entry name" value="ARM repeat"/>
    <property type="match status" value="1"/>
</dbReference>
<dbReference type="WBParaSite" id="Pan_g3005.t1">
    <property type="protein sequence ID" value="Pan_g3005.t1"/>
    <property type="gene ID" value="Pan_g3005"/>
</dbReference>
<dbReference type="InterPro" id="IPR016024">
    <property type="entry name" value="ARM-type_fold"/>
</dbReference>